<dbReference type="AlphaFoldDB" id="A0A0G0E945"/>
<dbReference type="GO" id="GO:0004252">
    <property type="term" value="F:serine-type endopeptidase activity"/>
    <property type="evidence" value="ECO:0007669"/>
    <property type="project" value="UniProtKB-UniRule"/>
</dbReference>
<sequence length="172" mass="19651">MAKLLLNKYFRIVVVFFAINVLMSIISALTLPGKIKFFTNKSYSMSPAVPKNGLSIVVKLPFYDPGDVIVYYALINKKEEIISHRIVRMGGNVYLTKGDNNQAVDPTIVLPRLIIGKVILTIPYLGDYITFIKKPVGLMLFLYLPGFIIIIHELINIYTYFHLSKRRLKKQI</sequence>
<evidence type="ECO:0000313" key="3">
    <source>
        <dbReference type="EMBL" id="KKQ02047.1"/>
    </source>
</evidence>
<name>A0A0G0E945_9BACT</name>
<dbReference type="NCBIfam" id="TIGR02228">
    <property type="entry name" value="sigpep_I_arch"/>
    <property type="match status" value="1"/>
</dbReference>
<protein>
    <recommendedName>
        <fullName evidence="1">Signal peptidase I</fullName>
        <ecNumber evidence="1">3.4.21.89</ecNumber>
    </recommendedName>
</protein>
<dbReference type="GO" id="GO:0006465">
    <property type="term" value="P:signal peptide processing"/>
    <property type="evidence" value="ECO:0007669"/>
    <property type="project" value="UniProtKB-UniRule"/>
</dbReference>
<dbReference type="EMBL" id="LBRS01000001">
    <property type="protein sequence ID" value="KKQ02047.1"/>
    <property type="molecule type" value="Genomic_DNA"/>
</dbReference>
<dbReference type="CDD" id="cd06530">
    <property type="entry name" value="S26_SPase_I"/>
    <property type="match status" value="1"/>
</dbReference>
<keyword evidence="2" id="KW-0812">Transmembrane</keyword>
<keyword evidence="2" id="KW-0472">Membrane</keyword>
<evidence type="ECO:0000256" key="2">
    <source>
        <dbReference type="SAM" id="Phobius"/>
    </source>
</evidence>
<dbReference type="EC" id="3.4.21.89" evidence="1"/>
<dbReference type="InterPro" id="IPR001733">
    <property type="entry name" value="Peptidase_S26B"/>
</dbReference>
<evidence type="ECO:0000256" key="1">
    <source>
        <dbReference type="NCBIfam" id="TIGR02228"/>
    </source>
</evidence>
<keyword evidence="2" id="KW-1133">Transmembrane helix</keyword>
<proteinExistence type="predicted"/>
<evidence type="ECO:0000313" key="4">
    <source>
        <dbReference type="Proteomes" id="UP000034344"/>
    </source>
</evidence>
<comment type="caution">
    <text evidence="3">The sequence shown here is derived from an EMBL/GenBank/DDBJ whole genome shotgun (WGS) entry which is preliminary data.</text>
</comment>
<dbReference type="Proteomes" id="UP000034344">
    <property type="component" value="Unassembled WGS sequence"/>
</dbReference>
<dbReference type="GO" id="GO:0016020">
    <property type="term" value="C:membrane"/>
    <property type="evidence" value="ECO:0007669"/>
    <property type="project" value="UniProtKB-UniRule"/>
</dbReference>
<gene>
    <name evidence="3" type="ORF">US11_C0001G0006</name>
</gene>
<dbReference type="GO" id="GO:0009003">
    <property type="term" value="F:signal peptidase activity"/>
    <property type="evidence" value="ECO:0007669"/>
    <property type="project" value="UniProtKB-EC"/>
</dbReference>
<feature type="transmembrane region" description="Helical" evidence="2">
    <location>
        <begin position="12"/>
        <end position="31"/>
    </location>
</feature>
<organism evidence="3 4">
    <name type="scientific">Candidatus Roizmanbacteria bacterium GW2011_GWA2_36_23</name>
    <dbReference type="NCBI Taxonomy" id="1618480"/>
    <lineage>
        <taxon>Bacteria</taxon>
        <taxon>Candidatus Roizmaniibacteriota</taxon>
    </lineage>
</organism>
<accession>A0A0G0E945</accession>
<reference evidence="3 4" key="1">
    <citation type="journal article" date="2015" name="Nature">
        <title>rRNA introns, odd ribosomes, and small enigmatic genomes across a large radiation of phyla.</title>
        <authorList>
            <person name="Brown C.T."/>
            <person name="Hug L.A."/>
            <person name="Thomas B.C."/>
            <person name="Sharon I."/>
            <person name="Castelle C.J."/>
            <person name="Singh A."/>
            <person name="Wilkins M.J."/>
            <person name="Williams K.H."/>
            <person name="Banfield J.F."/>
        </authorList>
    </citation>
    <scope>NUCLEOTIDE SEQUENCE [LARGE SCALE GENOMIC DNA]</scope>
</reference>
<feature type="transmembrane region" description="Helical" evidence="2">
    <location>
        <begin position="140"/>
        <end position="161"/>
    </location>
</feature>
<dbReference type="InterPro" id="IPR019533">
    <property type="entry name" value="Peptidase_S26"/>
</dbReference>
<dbReference type="STRING" id="1618480.US11_C0001G0006"/>